<sequence length="341" mass="38095">MATTTISLGPEVASTSSPIMASCTTAVPGAYGYVPFDPNTCNSNYHFYPSFTGNLAFATVFGLSTIAHLIEAIVFKKKFCWVVIMGGAWETGAFIARTLGSRDQQEEQFAFWGQLLFILAPLWVNAFVYMTVARMVHFGLADKQIWNIKATKLTVLFVWIDVVCFLIQAGGGGMLSNKDEPNIARIGTKVYTAGVAIQMTFVIIFGAMTAWFYRRIHQMSRCNNGRMKGLTLVMLAVLLLIVIRTVYRLIEFGPGLNADNPLITKEIYPFALDALPMILALTMLNVMHPGFVLRGMNSEFPSLSRAERTAIRRQKKKEHQQSRATNSACENREYIRMEHMG</sequence>
<dbReference type="InterPro" id="IPR007568">
    <property type="entry name" value="RTA1"/>
</dbReference>
<gene>
    <name evidence="6" type="ORF">B0T10DRAFT_494595</name>
</gene>
<keyword evidence="3 5" id="KW-1133">Transmembrane helix</keyword>
<evidence type="ECO:0000313" key="6">
    <source>
        <dbReference type="EMBL" id="KAH6881032.1"/>
    </source>
</evidence>
<protein>
    <submittedName>
        <fullName evidence="6">RTA1 like protein-domain-containing protein</fullName>
    </submittedName>
</protein>
<comment type="subcellular location">
    <subcellularLocation>
        <location evidence="1">Membrane</location>
        <topology evidence="1">Multi-pass membrane protein</topology>
    </subcellularLocation>
</comment>
<keyword evidence="2 5" id="KW-0812">Transmembrane</keyword>
<reference evidence="6 7" key="1">
    <citation type="journal article" date="2021" name="Nat. Commun.">
        <title>Genetic determinants of endophytism in the Arabidopsis root mycobiome.</title>
        <authorList>
            <person name="Mesny F."/>
            <person name="Miyauchi S."/>
            <person name="Thiergart T."/>
            <person name="Pickel B."/>
            <person name="Atanasova L."/>
            <person name="Karlsson M."/>
            <person name="Huettel B."/>
            <person name="Barry K.W."/>
            <person name="Haridas S."/>
            <person name="Chen C."/>
            <person name="Bauer D."/>
            <person name="Andreopoulos W."/>
            <person name="Pangilinan J."/>
            <person name="LaButti K."/>
            <person name="Riley R."/>
            <person name="Lipzen A."/>
            <person name="Clum A."/>
            <person name="Drula E."/>
            <person name="Henrissat B."/>
            <person name="Kohler A."/>
            <person name="Grigoriev I.V."/>
            <person name="Martin F.M."/>
            <person name="Hacquard S."/>
        </authorList>
    </citation>
    <scope>NUCLEOTIDE SEQUENCE [LARGE SCALE GENOMIC DNA]</scope>
    <source>
        <strain evidence="6 7">MPI-CAGE-CH-0241</strain>
    </source>
</reference>
<evidence type="ECO:0000256" key="2">
    <source>
        <dbReference type="ARBA" id="ARBA00022692"/>
    </source>
</evidence>
<dbReference type="OrthoDB" id="5384040at2759"/>
<keyword evidence="4 5" id="KW-0472">Membrane</keyword>
<organism evidence="6 7">
    <name type="scientific">Thelonectria olida</name>
    <dbReference type="NCBI Taxonomy" id="1576542"/>
    <lineage>
        <taxon>Eukaryota</taxon>
        <taxon>Fungi</taxon>
        <taxon>Dikarya</taxon>
        <taxon>Ascomycota</taxon>
        <taxon>Pezizomycotina</taxon>
        <taxon>Sordariomycetes</taxon>
        <taxon>Hypocreomycetidae</taxon>
        <taxon>Hypocreales</taxon>
        <taxon>Nectriaceae</taxon>
        <taxon>Thelonectria</taxon>
    </lineage>
</organism>
<dbReference type="Pfam" id="PF04479">
    <property type="entry name" value="RTA1"/>
    <property type="match status" value="1"/>
</dbReference>
<name>A0A9P8VXJ3_9HYPO</name>
<dbReference type="GO" id="GO:0016020">
    <property type="term" value="C:membrane"/>
    <property type="evidence" value="ECO:0007669"/>
    <property type="project" value="UniProtKB-SubCell"/>
</dbReference>
<keyword evidence="7" id="KW-1185">Reference proteome</keyword>
<evidence type="ECO:0000256" key="5">
    <source>
        <dbReference type="SAM" id="Phobius"/>
    </source>
</evidence>
<dbReference type="PANTHER" id="PTHR31465:SF15">
    <property type="entry name" value="LIPID TRANSPORTER ATNI-RELATED"/>
    <property type="match status" value="1"/>
</dbReference>
<feature type="transmembrane region" description="Helical" evidence="5">
    <location>
        <begin position="111"/>
        <end position="132"/>
    </location>
</feature>
<feature type="transmembrane region" description="Helical" evidence="5">
    <location>
        <begin position="267"/>
        <end position="287"/>
    </location>
</feature>
<evidence type="ECO:0000313" key="7">
    <source>
        <dbReference type="Proteomes" id="UP000777438"/>
    </source>
</evidence>
<evidence type="ECO:0000256" key="3">
    <source>
        <dbReference type="ARBA" id="ARBA00022989"/>
    </source>
</evidence>
<feature type="transmembrane region" description="Helical" evidence="5">
    <location>
        <begin position="79"/>
        <end position="99"/>
    </location>
</feature>
<comment type="caution">
    <text evidence="6">The sequence shown here is derived from an EMBL/GenBank/DDBJ whole genome shotgun (WGS) entry which is preliminary data.</text>
</comment>
<feature type="transmembrane region" description="Helical" evidence="5">
    <location>
        <begin position="47"/>
        <end position="67"/>
    </location>
</feature>
<accession>A0A9P8VXJ3</accession>
<dbReference type="EMBL" id="JAGPYM010000024">
    <property type="protein sequence ID" value="KAH6881032.1"/>
    <property type="molecule type" value="Genomic_DNA"/>
</dbReference>
<feature type="transmembrane region" description="Helical" evidence="5">
    <location>
        <begin position="229"/>
        <end position="247"/>
    </location>
</feature>
<dbReference type="AlphaFoldDB" id="A0A9P8VXJ3"/>
<feature type="transmembrane region" description="Helical" evidence="5">
    <location>
        <begin position="191"/>
        <end position="213"/>
    </location>
</feature>
<feature type="transmembrane region" description="Helical" evidence="5">
    <location>
        <begin position="153"/>
        <end position="171"/>
    </location>
</feature>
<dbReference type="PANTHER" id="PTHR31465">
    <property type="entry name" value="PROTEIN RTA1-RELATED"/>
    <property type="match status" value="1"/>
</dbReference>
<dbReference type="Proteomes" id="UP000777438">
    <property type="component" value="Unassembled WGS sequence"/>
</dbReference>
<evidence type="ECO:0000256" key="1">
    <source>
        <dbReference type="ARBA" id="ARBA00004141"/>
    </source>
</evidence>
<evidence type="ECO:0000256" key="4">
    <source>
        <dbReference type="ARBA" id="ARBA00023136"/>
    </source>
</evidence>
<proteinExistence type="predicted"/>